<dbReference type="InterPro" id="IPR052558">
    <property type="entry name" value="Siderophore_Hydrolase_D"/>
</dbReference>
<reference evidence="3 4" key="1">
    <citation type="submission" date="2019-02" db="EMBL/GenBank/DDBJ databases">
        <title>The draft genome of Kosakonia quasisacchari strain WCHKQ120001.</title>
        <authorList>
            <person name="Wang C."/>
            <person name="Feng Y."/>
            <person name="Zong Z."/>
        </authorList>
    </citation>
    <scope>NUCLEOTIDE SEQUENCE [LARGE SCALE GENOMIC DNA]</scope>
    <source>
        <strain evidence="3 4">WCHKQ120001</strain>
    </source>
</reference>
<dbReference type="AlphaFoldDB" id="A0A4R0H1Z1"/>
<comment type="similarity">
    <text evidence="1">Belongs to the esterase D family.</text>
</comment>
<organism evidence="3 4">
    <name type="scientific">Kosakonia quasisacchari</name>
    <dbReference type="NCBI Taxonomy" id="2529380"/>
    <lineage>
        <taxon>Bacteria</taxon>
        <taxon>Pseudomonadati</taxon>
        <taxon>Pseudomonadota</taxon>
        <taxon>Gammaproteobacteria</taxon>
        <taxon>Enterobacterales</taxon>
        <taxon>Enterobacteriaceae</taxon>
        <taxon>Kosakonia</taxon>
    </lineage>
</organism>
<dbReference type="GO" id="GO:0016788">
    <property type="term" value="F:hydrolase activity, acting on ester bonds"/>
    <property type="evidence" value="ECO:0007669"/>
    <property type="project" value="TreeGrafter"/>
</dbReference>
<evidence type="ECO:0000313" key="4">
    <source>
        <dbReference type="Proteomes" id="UP000291793"/>
    </source>
</evidence>
<comment type="caution">
    <text evidence="3">The sequence shown here is derived from an EMBL/GenBank/DDBJ whole genome shotgun (WGS) entry which is preliminary data.</text>
</comment>
<dbReference type="InterPro" id="IPR029058">
    <property type="entry name" value="AB_hydrolase_fold"/>
</dbReference>
<sequence length="326" mass="35737">MFTRSVENNYIFMQLNSFNAGGLVNSCVTHIAVIRRLAAFLLLLCTANSYARPDMAPLGPNIADKGSAFYHFTVSTFDSADGKRHYKVWTAIPNKKPPASGYPVLYLLDGNAVMDRLSDDLLQKLSQRDPPVLVAIGYQTDLPFDLTARAYDYTPATQSSPQNLRGRAGGGSAVFRALLEHTIAPQAEKNLNIDPQKRALWGHSYGGLFVLESFLSSDFFHTFYSAVPSLDRNNTTLLNALEHTNKAQGSQKSVWFMEGDGDRKSRDENATSDVLNVASQTASHLRSAGIPVTYRLYPGLTHGAMFTASMHTALLHVSGETLAEAQ</sequence>
<dbReference type="InterPro" id="IPR000801">
    <property type="entry name" value="Esterase-like"/>
</dbReference>
<evidence type="ECO:0000313" key="3">
    <source>
        <dbReference type="EMBL" id="TCC04537.1"/>
    </source>
</evidence>
<dbReference type="Proteomes" id="UP000291793">
    <property type="component" value="Unassembled WGS sequence"/>
</dbReference>
<dbReference type="EMBL" id="SJOP01000013">
    <property type="protein sequence ID" value="TCC04537.1"/>
    <property type="molecule type" value="Genomic_DNA"/>
</dbReference>
<dbReference type="SUPFAM" id="SSF53474">
    <property type="entry name" value="alpha/beta-Hydrolases"/>
    <property type="match status" value="1"/>
</dbReference>
<dbReference type="Gene3D" id="3.40.50.1820">
    <property type="entry name" value="alpha/beta hydrolase"/>
    <property type="match status" value="1"/>
</dbReference>
<accession>A0A4R0H1Z1</accession>
<keyword evidence="2 3" id="KW-0378">Hydrolase</keyword>
<dbReference type="PANTHER" id="PTHR40841">
    <property type="entry name" value="SIDEROPHORE TRIACETYLFUSARININE C ESTERASE"/>
    <property type="match status" value="1"/>
</dbReference>
<dbReference type="Pfam" id="PF00756">
    <property type="entry name" value="Esterase"/>
    <property type="match status" value="1"/>
</dbReference>
<dbReference type="RefSeq" id="WP_131410808.1">
    <property type="nucleotide sequence ID" value="NZ_SJOP01000013.1"/>
</dbReference>
<name>A0A4R0H1Z1_9ENTR</name>
<evidence type="ECO:0000256" key="2">
    <source>
        <dbReference type="ARBA" id="ARBA00022801"/>
    </source>
</evidence>
<keyword evidence="4" id="KW-1185">Reference proteome</keyword>
<evidence type="ECO:0000256" key="1">
    <source>
        <dbReference type="ARBA" id="ARBA00005622"/>
    </source>
</evidence>
<protein>
    <submittedName>
        <fullName evidence="3">Alpha/beta hydrolase</fullName>
    </submittedName>
</protein>
<proteinExistence type="inferred from homology"/>
<gene>
    <name evidence="3" type="ORF">E0L21_14910</name>
</gene>
<dbReference type="OrthoDB" id="9784036at2"/>
<dbReference type="PANTHER" id="PTHR40841:SF2">
    <property type="entry name" value="SIDEROPHORE-DEGRADING ESTERASE (EUROFUNG)"/>
    <property type="match status" value="1"/>
</dbReference>